<keyword evidence="2" id="KW-1185">Reference proteome</keyword>
<dbReference type="EMBL" id="AVOT02027413">
    <property type="protein sequence ID" value="MBW0519462.1"/>
    <property type="molecule type" value="Genomic_DNA"/>
</dbReference>
<dbReference type="OrthoDB" id="3158924at2759"/>
<organism evidence="1 2">
    <name type="scientific">Austropuccinia psidii MF-1</name>
    <dbReference type="NCBI Taxonomy" id="1389203"/>
    <lineage>
        <taxon>Eukaryota</taxon>
        <taxon>Fungi</taxon>
        <taxon>Dikarya</taxon>
        <taxon>Basidiomycota</taxon>
        <taxon>Pucciniomycotina</taxon>
        <taxon>Pucciniomycetes</taxon>
        <taxon>Pucciniales</taxon>
        <taxon>Sphaerophragmiaceae</taxon>
        <taxon>Austropuccinia</taxon>
    </lineage>
</organism>
<evidence type="ECO:0000313" key="1">
    <source>
        <dbReference type="EMBL" id="MBW0519462.1"/>
    </source>
</evidence>
<comment type="caution">
    <text evidence="1">The sequence shown here is derived from an EMBL/GenBank/DDBJ whole genome shotgun (WGS) entry which is preliminary data.</text>
</comment>
<dbReference type="Proteomes" id="UP000765509">
    <property type="component" value="Unassembled WGS sequence"/>
</dbReference>
<protein>
    <submittedName>
        <fullName evidence="1">Uncharacterized protein</fullName>
    </submittedName>
</protein>
<proteinExistence type="predicted"/>
<gene>
    <name evidence="1" type="ORF">O181_059177</name>
</gene>
<dbReference type="AlphaFoldDB" id="A0A9Q3HX65"/>
<name>A0A9Q3HX65_9BASI</name>
<evidence type="ECO:0000313" key="2">
    <source>
        <dbReference type="Proteomes" id="UP000765509"/>
    </source>
</evidence>
<reference evidence="1" key="1">
    <citation type="submission" date="2021-03" db="EMBL/GenBank/DDBJ databases">
        <title>Draft genome sequence of rust myrtle Austropuccinia psidii MF-1, a brazilian biotype.</title>
        <authorList>
            <person name="Quecine M.C."/>
            <person name="Pachon D.M.R."/>
            <person name="Bonatelli M.L."/>
            <person name="Correr F.H."/>
            <person name="Franceschini L.M."/>
            <person name="Leite T.F."/>
            <person name="Margarido G.R.A."/>
            <person name="Almeida C.A."/>
            <person name="Ferrarezi J.A."/>
            <person name="Labate C.A."/>
        </authorList>
    </citation>
    <scope>NUCLEOTIDE SEQUENCE</scope>
    <source>
        <strain evidence="1">MF-1</strain>
    </source>
</reference>
<accession>A0A9Q3HX65</accession>
<sequence>MLVDHLKQNPLNIHTTAKEFHDMWKGTCNTAARCISQAKEYNKKRHDKTHKEPDFREGVQVLVSTLNFNKLKAQKKMKNSFLGSFTTIRFIGKNEVEVRLTEEFSRKHPVFQGVYLDLTSKEERISSPPETRSKIHRIKWR</sequence>